<sequence length="625" mass="70412">MPNLYESAAKILESLAKPNEPVNKKKDAKKDTKKESQSFPSVTSTQLKSLIYTNSRSTTTNTITSSSKKQVKNTNNQNNNNDLRQLYAIVASTLKYAPILRPVVRASDLLNPKFPTFRYFVNEWHAMAMVQDLLFSKSGRITAPKCKAKEAVLQNKTRLHGEFVKWKVRNRVRDPKTDLEKFTVPILNDAQPVTNRHDDDDENLDENDETPVRWVRLNAIKCTTPDDLVSREQELTNEGELKFVSDWHDIRKNTDLVVYKDKIVANLYGVHPKRFPIITTKLYTSGKLIIQDRASCLPATILVHNLKALGVDLKPPSELQSGQKLKKGEADKSSIQLIDACAAPGNKTTHLTGLSLTAYPRLFAAAFTKNGNKNPLQHKFVAAFERNEFRAKTLSKMLNVAGASKYVNVNVQDFTQSKPSDYPNVSGFVVDPSCSGSGIFGRKNAATLANENNAEENEENSDNKKTSLTQDEETRLLKLAGFQYKVVKHALSFPNARVVVYSTCSIHAHENEHVVDRLMNDPQVAQAWGWRVQSRKHVVPDWPRRGFPEEFPVYAQKHAGEEDELFERERMAEGCVRALPKEDGGIGFFAVCFVRDLPESEDNKGEGEDEDEVLDQEEEWGGFSD</sequence>
<name>A0A5E8B2X5_9ASCO</name>
<dbReference type="Proteomes" id="UP000398389">
    <property type="component" value="Unassembled WGS sequence"/>
</dbReference>
<dbReference type="AlphaFoldDB" id="A0A5E8B2X5"/>
<dbReference type="Gene3D" id="3.40.50.150">
    <property type="entry name" value="Vaccinia Virus protein VP39"/>
    <property type="match status" value="1"/>
</dbReference>
<dbReference type="InterPro" id="IPR048889">
    <property type="entry name" value="NSUN5_RCM1_N"/>
</dbReference>
<evidence type="ECO:0000256" key="2">
    <source>
        <dbReference type="ARBA" id="ARBA00022679"/>
    </source>
</evidence>
<dbReference type="GO" id="GO:0005730">
    <property type="term" value="C:nucleolus"/>
    <property type="evidence" value="ECO:0007669"/>
    <property type="project" value="TreeGrafter"/>
</dbReference>
<feature type="binding site" evidence="5">
    <location>
        <position position="431"/>
    </location>
    <ligand>
        <name>S-adenosyl-L-methionine</name>
        <dbReference type="ChEBI" id="CHEBI:59789"/>
    </ligand>
</feature>
<feature type="compositionally biased region" description="Basic and acidic residues" evidence="6">
    <location>
        <begin position="22"/>
        <end position="36"/>
    </location>
</feature>
<evidence type="ECO:0000256" key="5">
    <source>
        <dbReference type="PROSITE-ProRule" id="PRU01023"/>
    </source>
</evidence>
<dbReference type="GO" id="GO:0003723">
    <property type="term" value="F:RNA binding"/>
    <property type="evidence" value="ECO:0007669"/>
    <property type="project" value="UniProtKB-UniRule"/>
</dbReference>
<dbReference type="OrthoDB" id="435282at2759"/>
<evidence type="ECO:0000256" key="6">
    <source>
        <dbReference type="SAM" id="MobiDB-lite"/>
    </source>
</evidence>
<keyword evidence="2 5" id="KW-0808">Transferase</keyword>
<comment type="similarity">
    <text evidence="5">Belongs to the class I-like SAM-binding methyltransferase superfamily. RsmB/NOP family.</text>
</comment>
<evidence type="ECO:0000313" key="8">
    <source>
        <dbReference type="EMBL" id="VVT45794.1"/>
    </source>
</evidence>
<proteinExistence type="inferred from homology"/>
<dbReference type="PROSITE" id="PS51686">
    <property type="entry name" value="SAM_MT_RSMB_NOP"/>
    <property type="match status" value="1"/>
</dbReference>
<dbReference type="InterPro" id="IPR001678">
    <property type="entry name" value="MeTrfase_RsmB-F_NOP2_dom"/>
</dbReference>
<organism evidence="8 9">
    <name type="scientific">Magnusiomyces paraingens</name>
    <dbReference type="NCBI Taxonomy" id="2606893"/>
    <lineage>
        <taxon>Eukaryota</taxon>
        <taxon>Fungi</taxon>
        <taxon>Dikarya</taxon>
        <taxon>Ascomycota</taxon>
        <taxon>Saccharomycotina</taxon>
        <taxon>Dipodascomycetes</taxon>
        <taxon>Dipodascales</taxon>
        <taxon>Dipodascaceae</taxon>
        <taxon>Magnusiomyces</taxon>
    </lineage>
</organism>
<feature type="region of interest" description="Disordered" evidence="6">
    <location>
        <begin position="58"/>
        <end position="79"/>
    </location>
</feature>
<dbReference type="PANTHER" id="PTHR22807:SF4">
    <property type="entry name" value="28S RRNA (CYTOSINE-C(5))-METHYLTRANSFERASE"/>
    <property type="match status" value="1"/>
</dbReference>
<protein>
    <recommendedName>
        <fullName evidence="7">SAM-dependent MTase RsmB/NOP-type domain-containing protein</fullName>
    </recommendedName>
</protein>
<gene>
    <name evidence="8" type="ORF">SAPINGB_P000894</name>
</gene>
<feature type="binding site" evidence="5">
    <location>
        <position position="413"/>
    </location>
    <ligand>
        <name>S-adenosyl-L-methionine</name>
        <dbReference type="ChEBI" id="CHEBI:59789"/>
    </ligand>
</feature>
<keyword evidence="9" id="KW-1185">Reference proteome</keyword>
<keyword evidence="4 5" id="KW-0694">RNA-binding</keyword>
<evidence type="ECO:0000256" key="4">
    <source>
        <dbReference type="ARBA" id="ARBA00022884"/>
    </source>
</evidence>
<dbReference type="Pfam" id="PF01189">
    <property type="entry name" value="Methyltr_RsmB-F"/>
    <property type="match status" value="1"/>
</dbReference>
<feature type="region of interest" description="Disordered" evidence="6">
    <location>
        <begin position="15"/>
        <end position="42"/>
    </location>
</feature>
<dbReference type="GeneID" id="43579717"/>
<feature type="binding site" evidence="5">
    <location>
        <begin position="341"/>
        <end position="347"/>
    </location>
    <ligand>
        <name>S-adenosyl-L-methionine</name>
        <dbReference type="ChEBI" id="CHEBI:59789"/>
    </ligand>
</feature>
<dbReference type="InterPro" id="IPR029063">
    <property type="entry name" value="SAM-dependent_MTases_sf"/>
</dbReference>
<feature type="binding site" evidence="5">
    <location>
        <position position="385"/>
    </location>
    <ligand>
        <name>S-adenosyl-L-methionine</name>
        <dbReference type="ChEBI" id="CHEBI:59789"/>
    </ligand>
</feature>
<dbReference type="EMBL" id="CABVLU010000001">
    <property type="protein sequence ID" value="VVT45794.1"/>
    <property type="molecule type" value="Genomic_DNA"/>
</dbReference>
<feature type="region of interest" description="Disordered" evidence="6">
    <location>
        <begin position="599"/>
        <end position="625"/>
    </location>
</feature>
<dbReference type="Pfam" id="PF21153">
    <property type="entry name" value="NSUN5_N"/>
    <property type="match status" value="1"/>
</dbReference>
<keyword evidence="3 5" id="KW-0949">S-adenosyl-L-methionine</keyword>
<reference evidence="8 9" key="1">
    <citation type="submission" date="2019-09" db="EMBL/GenBank/DDBJ databases">
        <authorList>
            <person name="Brejova B."/>
        </authorList>
    </citation>
    <scope>NUCLEOTIDE SEQUENCE [LARGE SCALE GENOMIC DNA]</scope>
</reference>
<dbReference type="PRINTS" id="PR02008">
    <property type="entry name" value="RCMTFAMILY"/>
</dbReference>
<evidence type="ECO:0000256" key="1">
    <source>
        <dbReference type="ARBA" id="ARBA00022603"/>
    </source>
</evidence>
<dbReference type="GO" id="GO:0070475">
    <property type="term" value="P:rRNA base methylation"/>
    <property type="evidence" value="ECO:0007669"/>
    <property type="project" value="TreeGrafter"/>
</dbReference>
<dbReference type="SUPFAM" id="SSF53335">
    <property type="entry name" value="S-adenosyl-L-methionine-dependent methyltransferases"/>
    <property type="match status" value="1"/>
</dbReference>
<keyword evidence="1 5" id="KW-0489">Methyltransferase</keyword>
<evidence type="ECO:0000256" key="3">
    <source>
        <dbReference type="ARBA" id="ARBA00022691"/>
    </source>
</evidence>
<feature type="compositionally biased region" description="Acidic residues" evidence="6">
    <location>
        <begin position="607"/>
        <end position="625"/>
    </location>
</feature>
<dbReference type="InterPro" id="IPR023267">
    <property type="entry name" value="RCMT"/>
</dbReference>
<evidence type="ECO:0000259" key="7">
    <source>
        <dbReference type="PROSITE" id="PS51686"/>
    </source>
</evidence>
<evidence type="ECO:0000313" key="9">
    <source>
        <dbReference type="Proteomes" id="UP000398389"/>
    </source>
</evidence>
<dbReference type="RefSeq" id="XP_031851508.1">
    <property type="nucleotide sequence ID" value="XM_031995617.1"/>
</dbReference>
<dbReference type="PANTHER" id="PTHR22807">
    <property type="entry name" value="NOP2 YEAST -RELATED NOL1/NOP2/FMU SUN DOMAIN-CONTAINING"/>
    <property type="match status" value="1"/>
</dbReference>
<accession>A0A5E8B2X5</accession>
<dbReference type="InterPro" id="IPR049560">
    <property type="entry name" value="MeTrfase_RsmB-F_NOP2_cat"/>
</dbReference>
<feature type="active site" description="Nucleophile" evidence="5">
    <location>
        <position position="504"/>
    </location>
</feature>
<feature type="domain" description="SAM-dependent MTase RsmB/NOP-type" evidence="7">
    <location>
        <begin position="203"/>
        <end position="596"/>
    </location>
</feature>
<dbReference type="GO" id="GO:0008173">
    <property type="term" value="F:RNA methyltransferase activity"/>
    <property type="evidence" value="ECO:0007669"/>
    <property type="project" value="InterPro"/>
</dbReference>